<comment type="similarity">
    <text evidence="1 2">Belongs to the cytochrome P450 family.</text>
</comment>
<gene>
    <name evidence="4" type="ORF">CKY47_06335</name>
</gene>
<dbReference type="PROSITE" id="PS00086">
    <property type="entry name" value="CYTOCHROME_P450"/>
    <property type="match status" value="1"/>
</dbReference>
<dbReference type="Pfam" id="PF00067">
    <property type="entry name" value="p450"/>
    <property type="match status" value="1"/>
</dbReference>
<dbReference type="InterPro" id="IPR002397">
    <property type="entry name" value="Cyt_P450_B"/>
</dbReference>
<sequence>MDPAPAPGAPVVAERYPIPRSRPTHPAEEYAELRAHAPISRSRLDFDGSDVWLVTRHADACAVLADPRFSSDFSRPGFPARMTVRPPGPGTFIRMDAPDHTRLRRAVLEEFRPRRVEEMRPAITTIVDDLVSAMLAGPSPADLVQALALPLPTLVICELLGVPYDDRGFFQDRTAVIGDQEASPAARQVVRDELREYLDRLVTDKHAAGTDDLLGRMSRDRDRSGLTHDEVVGVATLLMIAGFETIANQIGVGTLLLLTHPDQFARLRAEPGLVVPAVEELARHQTVIDYGLRRVATEDVVVGGTTIRAGEGVVVVLSSANRDAEVYPDPDRFDITRDVRGHLAFGFGLHQCLGQLLARLQLGLLWTTLAERAPGLRLAVDLDEVPFRTDMFVHGVHSLPVTW</sequence>
<keyword evidence="2" id="KW-0503">Monooxygenase</keyword>
<dbReference type="EMBL" id="NSDM01000002">
    <property type="protein sequence ID" value="MDQ2583607.1"/>
    <property type="molecule type" value="Genomic_DNA"/>
</dbReference>
<reference evidence="4 5" key="1">
    <citation type="submission" date="2017-06" db="EMBL/GenBank/DDBJ databases">
        <title>Cultured bacterium strain Saccharothrix yanglingensis Hhs.015.</title>
        <authorList>
            <person name="Xia Y."/>
        </authorList>
    </citation>
    <scope>NUCLEOTIDE SEQUENCE [LARGE SCALE GENOMIC DNA]</scope>
    <source>
        <strain evidence="4 5">Hhs.015</strain>
    </source>
</reference>
<feature type="region of interest" description="Disordered" evidence="3">
    <location>
        <begin position="1"/>
        <end position="25"/>
    </location>
</feature>
<dbReference type="InterPro" id="IPR001128">
    <property type="entry name" value="Cyt_P450"/>
</dbReference>
<keyword evidence="2" id="KW-0408">Iron</keyword>
<protein>
    <submittedName>
        <fullName evidence="4">Cytochrome P450</fullName>
    </submittedName>
</protein>
<evidence type="ECO:0000256" key="2">
    <source>
        <dbReference type="RuleBase" id="RU000461"/>
    </source>
</evidence>
<dbReference type="PANTHER" id="PTHR46696:SF1">
    <property type="entry name" value="CYTOCHROME P450 YJIB-RELATED"/>
    <property type="match status" value="1"/>
</dbReference>
<accession>A0ABU0WW55</accession>
<comment type="caution">
    <text evidence="4">The sequence shown here is derived from an EMBL/GenBank/DDBJ whole genome shotgun (WGS) entry which is preliminary data.</text>
</comment>
<evidence type="ECO:0000313" key="4">
    <source>
        <dbReference type="EMBL" id="MDQ2583607.1"/>
    </source>
</evidence>
<keyword evidence="2" id="KW-0349">Heme</keyword>
<dbReference type="PRINTS" id="PR00359">
    <property type="entry name" value="BP450"/>
</dbReference>
<dbReference type="CDD" id="cd11030">
    <property type="entry name" value="CYP105-like"/>
    <property type="match status" value="1"/>
</dbReference>
<dbReference type="InterPro" id="IPR036396">
    <property type="entry name" value="Cyt_P450_sf"/>
</dbReference>
<dbReference type="RefSeq" id="WP_306744717.1">
    <property type="nucleotide sequence ID" value="NZ_NSDM01000002.1"/>
</dbReference>
<evidence type="ECO:0000256" key="3">
    <source>
        <dbReference type="SAM" id="MobiDB-lite"/>
    </source>
</evidence>
<dbReference type="InterPro" id="IPR017972">
    <property type="entry name" value="Cyt_P450_CS"/>
</dbReference>
<evidence type="ECO:0000256" key="1">
    <source>
        <dbReference type="ARBA" id="ARBA00010617"/>
    </source>
</evidence>
<name>A0ABU0WW55_9PSEU</name>
<proteinExistence type="inferred from homology"/>
<dbReference type="Proteomes" id="UP001225605">
    <property type="component" value="Unassembled WGS sequence"/>
</dbReference>
<organism evidence="4 5">
    <name type="scientific">Saccharothrix yanglingensis</name>
    <dbReference type="NCBI Taxonomy" id="659496"/>
    <lineage>
        <taxon>Bacteria</taxon>
        <taxon>Bacillati</taxon>
        <taxon>Actinomycetota</taxon>
        <taxon>Actinomycetes</taxon>
        <taxon>Pseudonocardiales</taxon>
        <taxon>Pseudonocardiaceae</taxon>
        <taxon>Saccharothrix</taxon>
    </lineage>
</organism>
<keyword evidence="2" id="KW-0479">Metal-binding</keyword>
<dbReference type="SUPFAM" id="SSF48264">
    <property type="entry name" value="Cytochrome P450"/>
    <property type="match status" value="1"/>
</dbReference>
<dbReference type="Gene3D" id="1.10.630.10">
    <property type="entry name" value="Cytochrome P450"/>
    <property type="match status" value="1"/>
</dbReference>
<keyword evidence="2" id="KW-0560">Oxidoreductase</keyword>
<evidence type="ECO:0000313" key="5">
    <source>
        <dbReference type="Proteomes" id="UP001225605"/>
    </source>
</evidence>
<keyword evidence="5" id="KW-1185">Reference proteome</keyword>
<dbReference type="PANTHER" id="PTHR46696">
    <property type="entry name" value="P450, PUTATIVE (EUROFUNG)-RELATED"/>
    <property type="match status" value="1"/>
</dbReference>